<evidence type="ECO:0000259" key="2">
    <source>
        <dbReference type="Pfam" id="PF16927"/>
    </source>
</evidence>
<feature type="transmembrane region" description="Helical" evidence="1">
    <location>
        <begin position="148"/>
        <end position="171"/>
    </location>
</feature>
<reference evidence="5 6" key="1">
    <citation type="submission" date="2016-10" db="EMBL/GenBank/DDBJ databases">
        <authorList>
            <person name="Varghese N."/>
            <person name="Submissions S."/>
        </authorList>
    </citation>
    <scope>NUCLEOTIDE SEQUENCE [LARGE SCALE GENOMIC DNA]</scope>
    <source>
        <strain evidence="3 6">CDM_1</strain>
        <strain evidence="5">CDM_6</strain>
    </source>
</reference>
<keyword evidence="5" id="KW-1185">Reference proteome</keyword>
<dbReference type="InterPro" id="IPR031621">
    <property type="entry name" value="HisKA_7TM"/>
</dbReference>
<dbReference type="OrthoDB" id="330626at2157"/>
<name>A0A1G6S9S0_9EURY</name>
<feature type="transmembrane region" description="Helical" evidence="1">
    <location>
        <begin position="183"/>
        <end position="202"/>
    </location>
</feature>
<feature type="transmembrane region" description="Helical" evidence="1">
    <location>
        <begin position="208"/>
        <end position="224"/>
    </location>
</feature>
<reference evidence="4" key="2">
    <citation type="submission" date="2016-10" db="EMBL/GenBank/DDBJ databases">
        <authorList>
            <person name="de Groot N.N."/>
        </authorList>
    </citation>
    <scope>NUCLEOTIDE SEQUENCE [LARGE SCALE GENOMIC DNA]</scope>
    <source>
        <strain evidence="4">CDM_6</strain>
    </source>
</reference>
<evidence type="ECO:0000313" key="6">
    <source>
        <dbReference type="Proteomes" id="UP000324021"/>
    </source>
</evidence>
<evidence type="ECO:0000313" key="4">
    <source>
        <dbReference type="EMBL" id="SET87451.1"/>
    </source>
</evidence>
<feature type="domain" description="Histidine kinase N-terminal 7TM region" evidence="2">
    <location>
        <begin position="10"/>
        <end position="208"/>
    </location>
</feature>
<gene>
    <name evidence="4" type="ORF">SAMN04488694_11532</name>
    <name evidence="3" type="ORF">SAMN05192552_101361</name>
</gene>
<feature type="transmembrane region" description="Helical" evidence="1">
    <location>
        <begin position="38"/>
        <end position="57"/>
    </location>
</feature>
<dbReference type="Proteomes" id="UP000199320">
    <property type="component" value="Unassembled WGS sequence"/>
</dbReference>
<evidence type="ECO:0000313" key="5">
    <source>
        <dbReference type="Proteomes" id="UP000199320"/>
    </source>
</evidence>
<evidence type="ECO:0000256" key="1">
    <source>
        <dbReference type="SAM" id="Phobius"/>
    </source>
</evidence>
<organism evidence="3 6">
    <name type="scientific">Natrinema hispanicum</name>
    <dbReference type="NCBI Taxonomy" id="392421"/>
    <lineage>
        <taxon>Archaea</taxon>
        <taxon>Methanobacteriati</taxon>
        <taxon>Methanobacteriota</taxon>
        <taxon>Stenosarchaea group</taxon>
        <taxon>Halobacteria</taxon>
        <taxon>Halobacteriales</taxon>
        <taxon>Natrialbaceae</taxon>
        <taxon>Natrinema</taxon>
    </lineage>
</organism>
<feature type="transmembrane region" description="Helical" evidence="1">
    <location>
        <begin position="103"/>
        <end position="128"/>
    </location>
</feature>
<dbReference type="Proteomes" id="UP000324021">
    <property type="component" value="Unassembled WGS sequence"/>
</dbReference>
<proteinExistence type="predicted"/>
<dbReference type="AlphaFoldDB" id="A0A1G6S9S0"/>
<keyword evidence="1" id="KW-0812">Transmembrane</keyword>
<dbReference type="GO" id="GO:0016301">
    <property type="term" value="F:kinase activity"/>
    <property type="evidence" value="ECO:0007669"/>
    <property type="project" value="UniProtKB-KW"/>
</dbReference>
<accession>A0A1G6S9S0</accession>
<dbReference type="EMBL" id="FOIC01000015">
    <property type="protein sequence ID" value="SET87451.1"/>
    <property type="molecule type" value="Genomic_DNA"/>
</dbReference>
<feature type="transmembrane region" description="Helical" evidence="1">
    <location>
        <begin position="6"/>
        <end position="26"/>
    </location>
</feature>
<dbReference type="RefSeq" id="WP_092933943.1">
    <property type="nucleotide sequence ID" value="NZ_FMZP01000013.1"/>
</dbReference>
<keyword evidence="3" id="KW-0808">Transferase</keyword>
<keyword evidence="3" id="KW-0418">Kinase</keyword>
<keyword evidence="1" id="KW-0472">Membrane</keyword>
<dbReference type="Pfam" id="PF16927">
    <property type="entry name" value="HisKA_7TM"/>
    <property type="match status" value="1"/>
</dbReference>
<dbReference type="EMBL" id="FMZP01000013">
    <property type="protein sequence ID" value="SDD12916.1"/>
    <property type="molecule type" value="Genomic_DNA"/>
</dbReference>
<protein>
    <submittedName>
        <fullName evidence="3">N-terminal 7TM region of histidine kinase</fullName>
    </submittedName>
</protein>
<sequence length="244" mass="26278">MDSGQLLSVLLIAGAGLIVLTTYPYLATGIAYRDRDNGLSYILFLMGVAVWNGLFAAQALDPRPIVKGFFFSIATLGAVLAGLGWLLFASTASSTPLLDRRRLVYRVVALLAGIDITLAITTPTHSLYWTVAATPSVSLAFTDIVPNVGYWLHTVFLTALFGAGATLFGRAWQNGTDVAYTRLYTLAGFTTAVAILGSSVLLSGTTSIAPLAAGCLTTIGWIQAQQKRYLRLPRPYRWLNNLLR</sequence>
<keyword evidence="1" id="KW-1133">Transmembrane helix</keyword>
<feature type="transmembrane region" description="Helical" evidence="1">
    <location>
        <begin position="69"/>
        <end position="91"/>
    </location>
</feature>
<evidence type="ECO:0000313" key="3">
    <source>
        <dbReference type="EMBL" id="SDD12916.1"/>
    </source>
</evidence>
<dbReference type="STRING" id="392421.SAMN04488694_11532"/>